<dbReference type="Gene3D" id="1.10.287.130">
    <property type="match status" value="1"/>
</dbReference>
<dbReference type="GO" id="GO:0005524">
    <property type="term" value="F:ATP binding"/>
    <property type="evidence" value="ECO:0007669"/>
    <property type="project" value="UniProtKB-KW"/>
</dbReference>
<dbReference type="InterPro" id="IPR036890">
    <property type="entry name" value="HATPase_C_sf"/>
</dbReference>
<dbReference type="InterPro" id="IPR003594">
    <property type="entry name" value="HATPase_dom"/>
</dbReference>
<dbReference type="RefSeq" id="WP_381536516.1">
    <property type="nucleotide sequence ID" value="NZ_JBHUGI010000015.1"/>
</dbReference>
<dbReference type="Pfam" id="PF02518">
    <property type="entry name" value="HATPase_c"/>
    <property type="match status" value="1"/>
</dbReference>
<accession>A0ABW4SEF9</accession>
<keyword evidence="5" id="KW-0547">Nucleotide-binding</keyword>
<dbReference type="CDD" id="cd00075">
    <property type="entry name" value="HATPase"/>
    <property type="match status" value="1"/>
</dbReference>
<dbReference type="InterPro" id="IPR003661">
    <property type="entry name" value="HisK_dim/P_dom"/>
</dbReference>
<evidence type="ECO:0000256" key="4">
    <source>
        <dbReference type="ARBA" id="ARBA00022679"/>
    </source>
</evidence>
<keyword evidence="3" id="KW-0597">Phosphoprotein</keyword>
<reference evidence="11" key="1">
    <citation type="journal article" date="2019" name="Int. J. Syst. Evol. Microbiol.">
        <title>The Global Catalogue of Microorganisms (GCM) 10K type strain sequencing project: providing services to taxonomists for standard genome sequencing and annotation.</title>
        <authorList>
            <consortium name="The Broad Institute Genomics Platform"/>
            <consortium name="The Broad Institute Genome Sequencing Center for Infectious Disease"/>
            <person name="Wu L."/>
            <person name="Ma J."/>
        </authorList>
    </citation>
    <scope>NUCLEOTIDE SEQUENCE [LARGE SCALE GENOMIC DNA]</scope>
    <source>
        <strain evidence="11">CGMCC 4.7177</strain>
    </source>
</reference>
<evidence type="ECO:0000259" key="9">
    <source>
        <dbReference type="PROSITE" id="PS50109"/>
    </source>
</evidence>
<dbReference type="PANTHER" id="PTHR43547:SF2">
    <property type="entry name" value="HYBRID SIGNAL TRANSDUCTION HISTIDINE KINASE C"/>
    <property type="match status" value="1"/>
</dbReference>
<dbReference type="PROSITE" id="PS50109">
    <property type="entry name" value="HIS_KIN"/>
    <property type="match status" value="1"/>
</dbReference>
<evidence type="ECO:0000256" key="8">
    <source>
        <dbReference type="ARBA" id="ARBA00023012"/>
    </source>
</evidence>
<sequence length="254" mass="29148">MKSRYNDQIRLENERNTYKHDIDNDQPQKKSISFSTNDKNKIVGKFAAGVAYEIENPLTSIKEVVQQLKSIEVSKPEYYSIMYSEINKVEKIVNRLIKLGETQSVNFCINNIELILERAIMRINDLALVKDIKIISSLEGERVSIYCDPVKLQHVFENIIKNAIEASTYNEIVYITCKTTEDHVHIMIKDQAAGIPEDRFSHLFEPFYYIKDSSTGLGLMISHKVIKEHNGTIQVESELEKGTTVNIYLPSLNS</sequence>
<dbReference type="SUPFAM" id="SSF47384">
    <property type="entry name" value="Homodimeric domain of signal transducing histidine kinase"/>
    <property type="match status" value="1"/>
</dbReference>
<dbReference type="PRINTS" id="PR00344">
    <property type="entry name" value="BCTRLSENSOR"/>
</dbReference>
<dbReference type="InterPro" id="IPR036097">
    <property type="entry name" value="HisK_dim/P_sf"/>
</dbReference>
<dbReference type="SUPFAM" id="SSF55874">
    <property type="entry name" value="ATPase domain of HSP90 chaperone/DNA topoisomerase II/histidine kinase"/>
    <property type="match status" value="1"/>
</dbReference>
<comment type="caution">
    <text evidence="10">The sequence shown here is derived from an EMBL/GenBank/DDBJ whole genome shotgun (WGS) entry which is preliminary data.</text>
</comment>
<dbReference type="InterPro" id="IPR004358">
    <property type="entry name" value="Sig_transdc_His_kin-like_C"/>
</dbReference>
<name>A0ABW4SEF9_9BACL</name>
<proteinExistence type="predicted"/>
<dbReference type="Gene3D" id="3.30.565.10">
    <property type="entry name" value="Histidine kinase-like ATPase, C-terminal domain"/>
    <property type="match status" value="1"/>
</dbReference>
<keyword evidence="7 10" id="KW-0067">ATP-binding</keyword>
<dbReference type="CDD" id="cd00082">
    <property type="entry name" value="HisKA"/>
    <property type="match status" value="1"/>
</dbReference>
<dbReference type="EMBL" id="JBHUGI010000015">
    <property type="protein sequence ID" value="MFD1927766.1"/>
    <property type="molecule type" value="Genomic_DNA"/>
</dbReference>
<dbReference type="PANTHER" id="PTHR43547">
    <property type="entry name" value="TWO-COMPONENT HISTIDINE KINASE"/>
    <property type="match status" value="1"/>
</dbReference>
<dbReference type="SMART" id="SM00387">
    <property type="entry name" value="HATPase_c"/>
    <property type="match status" value="1"/>
</dbReference>
<keyword evidence="6" id="KW-0418">Kinase</keyword>
<evidence type="ECO:0000256" key="7">
    <source>
        <dbReference type="ARBA" id="ARBA00022840"/>
    </source>
</evidence>
<evidence type="ECO:0000256" key="6">
    <source>
        <dbReference type="ARBA" id="ARBA00022777"/>
    </source>
</evidence>
<evidence type="ECO:0000313" key="10">
    <source>
        <dbReference type="EMBL" id="MFD1927766.1"/>
    </source>
</evidence>
<evidence type="ECO:0000256" key="1">
    <source>
        <dbReference type="ARBA" id="ARBA00000085"/>
    </source>
</evidence>
<keyword evidence="4" id="KW-0808">Transferase</keyword>
<dbReference type="Pfam" id="PF00512">
    <property type="entry name" value="HisKA"/>
    <property type="match status" value="1"/>
</dbReference>
<evidence type="ECO:0000256" key="5">
    <source>
        <dbReference type="ARBA" id="ARBA00022741"/>
    </source>
</evidence>
<organism evidence="10 11">
    <name type="scientific">Sporosarcina siberiensis</name>
    <dbReference type="NCBI Taxonomy" id="1365606"/>
    <lineage>
        <taxon>Bacteria</taxon>
        <taxon>Bacillati</taxon>
        <taxon>Bacillota</taxon>
        <taxon>Bacilli</taxon>
        <taxon>Bacillales</taxon>
        <taxon>Caryophanaceae</taxon>
        <taxon>Sporosarcina</taxon>
    </lineage>
</organism>
<evidence type="ECO:0000256" key="2">
    <source>
        <dbReference type="ARBA" id="ARBA00012438"/>
    </source>
</evidence>
<evidence type="ECO:0000256" key="3">
    <source>
        <dbReference type="ARBA" id="ARBA00022553"/>
    </source>
</evidence>
<protein>
    <recommendedName>
        <fullName evidence="2">histidine kinase</fullName>
        <ecNumber evidence="2">2.7.13.3</ecNumber>
    </recommendedName>
</protein>
<evidence type="ECO:0000313" key="11">
    <source>
        <dbReference type="Proteomes" id="UP001597218"/>
    </source>
</evidence>
<feature type="domain" description="Histidine kinase" evidence="9">
    <location>
        <begin position="49"/>
        <end position="253"/>
    </location>
</feature>
<gene>
    <name evidence="10" type="ORF">ACFSFY_06785</name>
</gene>
<dbReference type="InterPro" id="IPR005467">
    <property type="entry name" value="His_kinase_dom"/>
</dbReference>
<keyword evidence="8" id="KW-0902">Two-component regulatory system</keyword>
<dbReference type="Proteomes" id="UP001597218">
    <property type="component" value="Unassembled WGS sequence"/>
</dbReference>
<dbReference type="EC" id="2.7.13.3" evidence="2"/>
<comment type="catalytic activity">
    <reaction evidence="1">
        <text>ATP + protein L-histidine = ADP + protein N-phospho-L-histidine.</text>
        <dbReference type="EC" id="2.7.13.3"/>
    </reaction>
</comment>
<keyword evidence="11" id="KW-1185">Reference proteome</keyword>